<sequence length="83" mass="9096">MPVNPIPTENKFKILAEVNMITDKEHLPHNPTECAKSSLPRELLAEGAFCRGNPLPIELSSEGALFRGSSLLIELSVEGALRR</sequence>
<organism evidence="1 2">
    <name type="scientific">Caerostris darwini</name>
    <dbReference type="NCBI Taxonomy" id="1538125"/>
    <lineage>
        <taxon>Eukaryota</taxon>
        <taxon>Metazoa</taxon>
        <taxon>Ecdysozoa</taxon>
        <taxon>Arthropoda</taxon>
        <taxon>Chelicerata</taxon>
        <taxon>Arachnida</taxon>
        <taxon>Araneae</taxon>
        <taxon>Araneomorphae</taxon>
        <taxon>Entelegynae</taxon>
        <taxon>Araneoidea</taxon>
        <taxon>Araneidae</taxon>
        <taxon>Caerostris</taxon>
    </lineage>
</organism>
<gene>
    <name evidence="1" type="ORF">CDAR_600341</name>
</gene>
<reference evidence="1 2" key="1">
    <citation type="submission" date="2021-06" db="EMBL/GenBank/DDBJ databases">
        <title>Caerostris darwini draft genome.</title>
        <authorList>
            <person name="Kono N."/>
            <person name="Arakawa K."/>
        </authorList>
    </citation>
    <scope>NUCLEOTIDE SEQUENCE [LARGE SCALE GENOMIC DNA]</scope>
</reference>
<dbReference type="AlphaFoldDB" id="A0AAV4TVM1"/>
<dbReference type="EMBL" id="BPLQ01010221">
    <property type="protein sequence ID" value="GIY49327.1"/>
    <property type="molecule type" value="Genomic_DNA"/>
</dbReference>
<proteinExistence type="predicted"/>
<name>A0AAV4TVM1_9ARAC</name>
<protein>
    <submittedName>
        <fullName evidence="1">Uncharacterized protein</fullName>
    </submittedName>
</protein>
<evidence type="ECO:0000313" key="2">
    <source>
        <dbReference type="Proteomes" id="UP001054837"/>
    </source>
</evidence>
<evidence type="ECO:0000313" key="1">
    <source>
        <dbReference type="EMBL" id="GIY49327.1"/>
    </source>
</evidence>
<comment type="caution">
    <text evidence="1">The sequence shown here is derived from an EMBL/GenBank/DDBJ whole genome shotgun (WGS) entry which is preliminary data.</text>
</comment>
<accession>A0AAV4TVM1</accession>
<keyword evidence="2" id="KW-1185">Reference proteome</keyword>
<dbReference type="Proteomes" id="UP001054837">
    <property type="component" value="Unassembled WGS sequence"/>
</dbReference>